<evidence type="ECO:0000256" key="6">
    <source>
        <dbReference type="ARBA" id="ARBA00023163"/>
    </source>
</evidence>
<protein>
    <recommendedName>
        <fullName evidence="3 9">Mediator of RNA polymerase II transcription subunit 5</fullName>
    </recommendedName>
    <alternativeName>
        <fullName evidence="8 9">Mediator complex subunit 5</fullName>
    </alternativeName>
</protein>
<evidence type="ECO:0000256" key="2">
    <source>
        <dbReference type="ARBA" id="ARBA00008782"/>
    </source>
</evidence>
<gene>
    <name evidence="9" type="primary">MED5</name>
    <name evidence="10" type="synonym">NUT1</name>
    <name evidence="10" type="ORF">VC83_05545</name>
</gene>
<dbReference type="AlphaFoldDB" id="A0A177A928"/>
<evidence type="ECO:0000256" key="8">
    <source>
        <dbReference type="ARBA" id="ARBA00031256"/>
    </source>
</evidence>
<keyword evidence="5 9" id="KW-0010">Activator</keyword>
<dbReference type="GO" id="GO:0003712">
    <property type="term" value="F:transcription coregulator activity"/>
    <property type="evidence" value="ECO:0007669"/>
    <property type="project" value="InterPro"/>
</dbReference>
<dbReference type="InterPro" id="IPR014801">
    <property type="entry name" value="Mediator_Med5_fun"/>
</dbReference>
<keyword evidence="4 9" id="KW-0805">Transcription regulation</keyword>
<accession>A0A177A928</accession>
<reference evidence="10" key="1">
    <citation type="submission" date="2016-03" db="EMBL/GenBank/DDBJ databases">
        <title>Updated assembly of Pseudogymnoascus destructans, the fungus causing white-nose syndrome of bats.</title>
        <authorList>
            <person name="Palmer J.M."/>
            <person name="Drees K.P."/>
            <person name="Foster J.T."/>
            <person name="Lindner D.L."/>
        </authorList>
    </citation>
    <scope>NUCLEOTIDE SEQUENCE [LARGE SCALE GENOMIC DNA]</scope>
    <source>
        <strain evidence="10">20631-21</strain>
    </source>
</reference>
<evidence type="ECO:0000256" key="3">
    <source>
        <dbReference type="ARBA" id="ARBA00020628"/>
    </source>
</evidence>
<sequence>MDEWATFFAHALDRRLPTDKLEQFAKVLSIKAPLATPLIAELLLRPSESRHYDLDPQVSLYAQALLRTDILDVPSVLRALLRHSTSRPVDAAKEEQEVASGSQTRWTKSYGHEERLVYGLSKIVAAGDRPKSAQEALGTANVLTEWMRLLVMSNAADDMMREIGAGNDNHNQEAMAVRVAVGALLVALAENATVNEALKNRCPKDTLKGFSQSLAHFTPLLINGSSMFAERLELYTKTLVAMEPIDKKAQKAGAEIDQIIDSAMALGMDNIPVVEIPTMNSRAGLYVYLNSLLTGRPMVDDNQLLNFLHNRYQGDIQTTCIDLIVSSFDILANAIFRSENPQTTFLLRSFLINKVPLLICMISAPMFPPLSPELCITEALSHVDTNAFPTFSSMFDDNSAGDMFSDSVRQDFCFSCCLHGLIPEESIERLLGEIPMQTLPAGGRYSKDEVLEQCLSDSEKIEAFTDELEHMDGNVGAVSQAITELLRRLCESKDTMALKSLCAHLARKPSSLDVLLIFDKPLTILPPICQLLDAWRYDDDQGEYQPVYEDFGSILLLVLAFVYRYDLSATELGVQTPDSFIAKLLVRVSTARLLDDLSSVESSQLDGWIKGLFNAEGGGLGDEPMALCPPQDFYLLVPTLFSQIVLASQHGHLTDDVLRGGLEYLLDPSLLPSLIPALLSLASNILTAPPPPSLLQALILPQSISAEASLLHNAILPIPAPHLSRSLRALQRSAPTRTDLDPLIAALRPHLHFSRTTIDITTDFPVPPNIPTAVRHAARALINWNPPAAPPNYSPRLPVLAVRMLGARRALLALLEELAHQCALGNSGTAYDVVASLVCAPPKAAAGVQGRMTLREALSSEAAKVGAEVGKEGPEAERAEVVVRLYRRVEALSAGGEIDEQAGLMGTDLGIGGVGGEGLVGEDMMGVLSEEGMMGLEGGMLDDMKLDF</sequence>
<dbReference type="VEuPathDB" id="FungiDB:GMDG_06664"/>
<keyword evidence="6 9" id="KW-0804">Transcription</keyword>
<dbReference type="OrthoDB" id="5322661at2759"/>
<proteinExistence type="inferred from homology"/>
<evidence type="ECO:0000313" key="10">
    <source>
        <dbReference type="EMBL" id="OAF57673.1"/>
    </source>
</evidence>
<dbReference type="PANTHER" id="PTHR35784">
    <property type="entry name" value="MEDIATOR OF RNA POLYMERASE II TRANSCRIPTION SUBUNIT 5"/>
    <property type="match status" value="1"/>
</dbReference>
<dbReference type="GO" id="GO:0006357">
    <property type="term" value="P:regulation of transcription by RNA polymerase II"/>
    <property type="evidence" value="ECO:0007669"/>
    <property type="project" value="InterPro"/>
</dbReference>
<keyword evidence="7 9" id="KW-0539">Nucleus</keyword>
<comment type="subunit">
    <text evidence="9">Component of the Mediator complex.</text>
</comment>
<name>A0A177A928_9PEZI</name>
<dbReference type="Proteomes" id="UP000077154">
    <property type="component" value="Unassembled WGS sequence"/>
</dbReference>
<comment type="subcellular location">
    <subcellularLocation>
        <location evidence="1 9">Nucleus</location>
    </subcellularLocation>
</comment>
<dbReference type="Pfam" id="PF08689">
    <property type="entry name" value="Med5"/>
    <property type="match status" value="1"/>
</dbReference>
<evidence type="ECO:0000256" key="5">
    <source>
        <dbReference type="ARBA" id="ARBA00023159"/>
    </source>
</evidence>
<dbReference type="eggNOG" id="ENOG502R1HB">
    <property type="taxonomic scope" value="Eukaryota"/>
</dbReference>
<dbReference type="GO" id="GO:0016592">
    <property type="term" value="C:mediator complex"/>
    <property type="evidence" value="ECO:0007669"/>
    <property type="project" value="InterPro"/>
</dbReference>
<comment type="function">
    <text evidence="9">Component of the Mediator complex, a coactivator involved in the regulated transcription of nearly all RNA polymerase II-dependent genes. Mediator functions as a bridge to convey information from gene-specific regulatory proteins to the basal RNA polymerase II transcription machinery. Mediator is recruited to promoters by direct interactions with regulatory proteins and serves as a scaffold for the assembly of a functional preinitiation complex with RNA polymerase II and the general transcription factors.</text>
</comment>
<evidence type="ECO:0000256" key="4">
    <source>
        <dbReference type="ARBA" id="ARBA00023015"/>
    </source>
</evidence>
<evidence type="ECO:0000256" key="9">
    <source>
        <dbReference type="RuleBase" id="RU364142"/>
    </source>
</evidence>
<dbReference type="EMBL" id="KV441399">
    <property type="protein sequence ID" value="OAF57673.1"/>
    <property type="molecule type" value="Genomic_DNA"/>
</dbReference>
<organism evidence="10">
    <name type="scientific">Pseudogymnoascus destructans</name>
    <dbReference type="NCBI Taxonomy" id="655981"/>
    <lineage>
        <taxon>Eukaryota</taxon>
        <taxon>Fungi</taxon>
        <taxon>Dikarya</taxon>
        <taxon>Ascomycota</taxon>
        <taxon>Pezizomycotina</taxon>
        <taxon>Leotiomycetes</taxon>
        <taxon>Thelebolales</taxon>
        <taxon>Thelebolaceae</taxon>
        <taxon>Pseudogymnoascus</taxon>
    </lineage>
</organism>
<evidence type="ECO:0000256" key="7">
    <source>
        <dbReference type="ARBA" id="ARBA00023242"/>
    </source>
</evidence>
<comment type="similarity">
    <text evidence="2 9">Belongs to the Mediator complex subunit 5 family.</text>
</comment>
<evidence type="ECO:0000256" key="1">
    <source>
        <dbReference type="ARBA" id="ARBA00004123"/>
    </source>
</evidence>
<dbReference type="PANTHER" id="PTHR35784:SF1">
    <property type="entry name" value="MEDIATOR OF RNA POLYMERASE II TRANSCRIPTION SUBUNIT 5"/>
    <property type="match status" value="1"/>
</dbReference>